<gene>
    <name evidence="1" type="ORF">CICLE_v10013244mg</name>
</gene>
<dbReference type="Gramene" id="ESR41831">
    <property type="protein sequence ID" value="ESR41831"/>
    <property type="gene ID" value="CICLE_v10013244mg"/>
</dbReference>
<evidence type="ECO:0000313" key="1">
    <source>
        <dbReference type="EMBL" id="ESR41831.1"/>
    </source>
</evidence>
<name>V4SXD4_CITCL</name>
<reference evidence="1 2" key="1">
    <citation type="submission" date="2013-10" db="EMBL/GenBank/DDBJ databases">
        <authorList>
            <consortium name="International Citrus Genome Consortium"/>
            <person name="Jenkins J."/>
            <person name="Schmutz J."/>
            <person name="Prochnik S."/>
            <person name="Rokhsar D."/>
            <person name="Gmitter F."/>
            <person name="Ollitrault P."/>
            <person name="Machado M."/>
            <person name="Talon M."/>
            <person name="Wincker P."/>
            <person name="Jaillon O."/>
            <person name="Morgante M."/>
        </authorList>
    </citation>
    <scope>NUCLEOTIDE SEQUENCE</scope>
    <source>
        <strain evidence="2">cv. Clemenules</strain>
    </source>
</reference>
<accession>V4SXD4</accession>
<evidence type="ECO:0000313" key="2">
    <source>
        <dbReference type="Proteomes" id="UP000030687"/>
    </source>
</evidence>
<sequence length="78" mass="9350">MWTTASTQSTIFPQFYSKPFSSPHLFFFFIYSNYIKRSRSENIKLSSSLDQQNLQHHSKIYTESETLLNFFPRIKKEC</sequence>
<organism evidence="1 2">
    <name type="scientific">Citrus clementina</name>
    <name type="common">Clementine</name>
    <name type="synonym">Citrus deliciosa x Citrus sinensis</name>
    <dbReference type="NCBI Taxonomy" id="85681"/>
    <lineage>
        <taxon>Eukaryota</taxon>
        <taxon>Viridiplantae</taxon>
        <taxon>Streptophyta</taxon>
        <taxon>Embryophyta</taxon>
        <taxon>Tracheophyta</taxon>
        <taxon>Spermatophyta</taxon>
        <taxon>Magnoliopsida</taxon>
        <taxon>eudicotyledons</taxon>
        <taxon>Gunneridae</taxon>
        <taxon>Pentapetalae</taxon>
        <taxon>rosids</taxon>
        <taxon>malvids</taxon>
        <taxon>Sapindales</taxon>
        <taxon>Rutaceae</taxon>
        <taxon>Aurantioideae</taxon>
        <taxon>Citrus</taxon>
    </lineage>
</organism>
<proteinExistence type="predicted"/>
<dbReference type="KEGG" id="cic:CICLE_v10013244mg"/>
<dbReference type="InParanoid" id="V4SXD4"/>
<dbReference type="AlphaFoldDB" id="V4SXD4"/>
<keyword evidence="2" id="KW-1185">Reference proteome</keyword>
<protein>
    <submittedName>
        <fullName evidence="1">Uncharacterized protein</fullName>
    </submittedName>
</protein>
<dbReference type="EMBL" id="KI536861">
    <property type="protein sequence ID" value="ESR41831.1"/>
    <property type="molecule type" value="Genomic_DNA"/>
</dbReference>
<dbReference type="Proteomes" id="UP000030687">
    <property type="component" value="Unassembled WGS sequence"/>
</dbReference>